<dbReference type="GO" id="GO:0003700">
    <property type="term" value="F:DNA-binding transcription factor activity"/>
    <property type="evidence" value="ECO:0007669"/>
    <property type="project" value="InterPro"/>
</dbReference>
<dbReference type="PROSITE" id="PS50949">
    <property type="entry name" value="HTH_GNTR"/>
    <property type="match status" value="1"/>
</dbReference>
<evidence type="ECO:0000256" key="2">
    <source>
        <dbReference type="ARBA" id="ARBA00023125"/>
    </source>
</evidence>
<organism evidence="5 6">
    <name type="scientific">Phyllobacterium phragmitis</name>
    <dbReference type="NCBI Taxonomy" id="2670329"/>
    <lineage>
        <taxon>Bacteria</taxon>
        <taxon>Pseudomonadati</taxon>
        <taxon>Pseudomonadota</taxon>
        <taxon>Alphaproteobacteria</taxon>
        <taxon>Hyphomicrobiales</taxon>
        <taxon>Phyllobacteriaceae</taxon>
        <taxon>Phyllobacterium</taxon>
    </lineage>
</organism>
<dbReference type="InterPro" id="IPR036388">
    <property type="entry name" value="WH-like_DNA-bd_sf"/>
</dbReference>
<dbReference type="SMART" id="SM00895">
    <property type="entry name" value="FCD"/>
    <property type="match status" value="1"/>
</dbReference>
<dbReference type="Pfam" id="PF00392">
    <property type="entry name" value="GntR"/>
    <property type="match status" value="1"/>
</dbReference>
<keyword evidence="1" id="KW-0805">Transcription regulation</keyword>
<keyword evidence="6" id="KW-1185">Reference proteome</keyword>
<evidence type="ECO:0000259" key="4">
    <source>
        <dbReference type="PROSITE" id="PS50949"/>
    </source>
</evidence>
<accession>A0A2S9IVY7</accession>
<name>A0A2S9IVY7_9HYPH</name>
<dbReference type="InterPro" id="IPR000524">
    <property type="entry name" value="Tscrpt_reg_HTH_GntR"/>
</dbReference>
<dbReference type="AlphaFoldDB" id="A0A2S9IVY7"/>
<feature type="domain" description="HTH gntR-type" evidence="4">
    <location>
        <begin position="20"/>
        <end position="87"/>
    </location>
</feature>
<protein>
    <submittedName>
        <fullName evidence="5">GntR family transcriptional regulator</fullName>
    </submittedName>
</protein>
<dbReference type="GO" id="GO:0003677">
    <property type="term" value="F:DNA binding"/>
    <property type="evidence" value="ECO:0007669"/>
    <property type="project" value="UniProtKB-KW"/>
</dbReference>
<dbReference type="Gene3D" id="1.10.10.10">
    <property type="entry name" value="Winged helix-like DNA-binding domain superfamily/Winged helix DNA-binding domain"/>
    <property type="match status" value="1"/>
</dbReference>
<evidence type="ECO:0000256" key="3">
    <source>
        <dbReference type="ARBA" id="ARBA00023163"/>
    </source>
</evidence>
<dbReference type="InterPro" id="IPR036390">
    <property type="entry name" value="WH_DNA-bd_sf"/>
</dbReference>
<dbReference type="PANTHER" id="PTHR43537">
    <property type="entry name" value="TRANSCRIPTIONAL REGULATOR, GNTR FAMILY"/>
    <property type="match status" value="1"/>
</dbReference>
<evidence type="ECO:0000313" key="6">
    <source>
        <dbReference type="Proteomes" id="UP000239434"/>
    </source>
</evidence>
<keyword evidence="2" id="KW-0238">DNA-binding</keyword>
<dbReference type="SUPFAM" id="SSF48008">
    <property type="entry name" value="GntR ligand-binding domain-like"/>
    <property type="match status" value="1"/>
</dbReference>
<evidence type="ECO:0000256" key="1">
    <source>
        <dbReference type="ARBA" id="ARBA00023015"/>
    </source>
</evidence>
<dbReference type="InterPro" id="IPR008920">
    <property type="entry name" value="TF_FadR/GntR_C"/>
</dbReference>
<dbReference type="RefSeq" id="WP_105740773.1">
    <property type="nucleotide sequence ID" value="NZ_PVBR01000003.1"/>
</dbReference>
<evidence type="ECO:0000313" key="5">
    <source>
        <dbReference type="EMBL" id="PRD44691.1"/>
    </source>
</evidence>
<sequence length="258" mass="28888">MDILSTKGEKLAERPETGDPTIADRVFTTLHSAILTLQMPPGSKFSEAEIAKQLGVSRQPVREAFIRLAQIEFVRIQPKRATEVCKISEAAVLNARFIREALEAAVVRDACENCSDELIDQLEDIVERQRKAVAVNERELFHDLDDAFHRSIAEGSGRGLVWTLINEQKAQMDRVRYLSLAFNEPVVIREHAAIIDALRDRATSRAETAMRHHLSRINSLIAVLRQQHPQYFAATQAVQGTDAGPLNLRVPALVKPAR</sequence>
<comment type="caution">
    <text evidence="5">The sequence shown here is derived from an EMBL/GenBank/DDBJ whole genome shotgun (WGS) entry which is preliminary data.</text>
</comment>
<dbReference type="Gene3D" id="1.20.120.530">
    <property type="entry name" value="GntR ligand-binding domain-like"/>
    <property type="match status" value="1"/>
</dbReference>
<dbReference type="PANTHER" id="PTHR43537:SF6">
    <property type="entry name" value="HTH-TYPE TRANSCRIPTIONAL REPRESSOR RSPR"/>
    <property type="match status" value="1"/>
</dbReference>
<dbReference type="InterPro" id="IPR011711">
    <property type="entry name" value="GntR_C"/>
</dbReference>
<dbReference type="Proteomes" id="UP000239434">
    <property type="component" value="Unassembled WGS sequence"/>
</dbReference>
<proteinExistence type="predicted"/>
<gene>
    <name evidence="5" type="ORF">C5748_04640</name>
</gene>
<dbReference type="Pfam" id="PF07729">
    <property type="entry name" value="FCD"/>
    <property type="match status" value="1"/>
</dbReference>
<reference evidence="5 6" key="1">
    <citation type="submission" date="2018-02" db="EMBL/GenBank/DDBJ databases">
        <title>The draft genome of Phyllobacterium sp. 1N-3.</title>
        <authorList>
            <person name="Liu L."/>
            <person name="Li L."/>
            <person name="Zhang X."/>
            <person name="Wang T."/>
            <person name="Liang L."/>
        </authorList>
    </citation>
    <scope>NUCLEOTIDE SEQUENCE [LARGE SCALE GENOMIC DNA]</scope>
    <source>
        <strain evidence="5 6">1N-3</strain>
    </source>
</reference>
<keyword evidence="3" id="KW-0804">Transcription</keyword>
<dbReference type="SMART" id="SM00345">
    <property type="entry name" value="HTH_GNTR"/>
    <property type="match status" value="1"/>
</dbReference>
<dbReference type="SUPFAM" id="SSF46785">
    <property type="entry name" value="Winged helix' DNA-binding domain"/>
    <property type="match status" value="1"/>
</dbReference>
<dbReference type="EMBL" id="PVBR01000003">
    <property type="protein sequence ID" value="PRD44691.1"/>
    <property type="molecule type" value="Genomic_DNA"/>
</dbReference>